<dbReference type="EMBL" id="UGSG01000001">
    <property type="protein sequence ID" value="SUA79042.1"/>
    <property type="molecule type" value="Genomic_DNA"/>
</dbReference>
<gene>
    <name evidence="1" type="ORF">NCTC13160_03006</name>
    <name evidence="2" type="ORF">PPN31119_04024</name>
</gene>
<dbReference type="RefSeq" id="WP_023872778.1">
    <property type="nucleotide sequence ID" value="NZ_CP015371.1"/>
</dbReference>
<reference evidence="1 3" key="1">
    <citation type="submission" date="2018-06" db="EMBL/GenBank/DDBJ databases">
        <authorList>
            <consortium name="Pathogen Informatics"/>
            <person name="Doyle S."/>
        </authorList>
    </citation>
    <scope>NUCLEOTIDE SEQUENCE [LARGE SCALE GENOMIC DNA]</scope>
    <source>
        <strain evidence="1 3">NCTC13160</strain>
    </source>
</reference>
<organism evidence="1 3">
    <name type="scientific">Pandoraea pnomenusa</name>
    <dbReference type="NCBI Taxonomy" id="93220"/>
    <lineage>
        <taxon>Bacteria</taxon>
        <taxon>Pseudomonadati</taxon>
        <taxon>Pseudomonadota</taxon>
        <taxon>Betaproteobacteria</taxon>
        <taxon>Burkholderiales</taxon>
        <taxon>Burkholderiaceae</taxon>
        <taxon>Pandoraea</taxon>
    </lineage>
</organism>
<evidence type="ECO:0000313" key="2">
    <source>
        <dbReference type="EMBL" id="VVE71740.1"/>
    </source>
</evidence>
<dbReference type="Proteomes" id="UP000254573">
    <property type="component" value="Unassembled WGS sequence"/>
</dbReference>
<dbReference type="AlphaFoldDB" id="A0A378YPH4"/>
<evidence type="ECO:0000313" key="4">
    <source>
        <dbReference type="Proteomes" id="UP000361468"/>
    </source>
</evidence>
<evidence type="ECO:0000313" key="1">
    <source>
        <dbReference type="EMBL" id="SUA79042.1"/>
    </source>
</evidence>
<reference evidence="2 4" key="2">
    <citation type="submission" date="2019-08" db="EMBL/GenBank/DDBJ databases">
        <authorList>
            <person name="Peeters C."/>
        </authorList>
    </citation>
    <scope>NUCLEOTIDE SEQUENCE [LARGE SCALE GENOMIC DNA]</scope>
    <source>
        <strain evidence="2 4">LMG 31119</strain>
    </source>
</reference>
<sequence>MDVPTGFGRSISSTDLRRHIAAHPVRVPIDAPPALHGHLSMASLCDAMRERWEVDVTLRRDAIFFEALDHDVYVIRHVDGTHIERRMPDADDDAAALALGMNPTLFRRRMAFGVSGPALVLHRYVTPWESLDGCLSAVRDFVVVSDQIKRELVPV</sequence>
<dbReference type="KEGG" id="prb:X636_11430"/>
<name>A0A378YPH4_9BURK</name>
<proteinExistence type="predicted"/>
<dbReference type="Proteomes" id="UP000361468">
    <property type="component" value="Unassembled WGS sequence"/>
</dbReference>
<evidence type="ECO:0000313" key="3">
    <source>
        <dbReference type="Proteomes" id="UP000254573"/>
    </source>
</evidence>
<protein>
    <submittedName>
        <fullName evidence="1">Uncharacterized protein</fullName>
    </submittedName>
</protein>
<keyword evidence="4" id="KW-1185">Reference proteome</keyword>
<dbReference type="STRING" id="93220.A6P55_12360"/>
<accession>A0A378YPH4</accession>
<dbReference type="EMBL" id="CABPSO010000016">
    <property type="protein sequence ID" value="VVE71740.1"/>
    <property type="molecule type" value="Genomic_DNA"/>
</dbReference>